<keyword evidence="2" id="KW-0378">Hydrolase</keyword>
<dbReference type="PANTHER" id="PTHR48081">
    <property type="entry name" value="AB HYDROLASE SUPERFAMILY PROTEIN C4A8.06C"/>
    <property type="match status" value="1"/>
</dbReference>
<dbReference type="OrthoDB" id="9777975at2"/>
<evidence type="ECO:0000313" key="5">
    <source>
        <dbReference type="EMBL" id="AWV97941.1"/>
    </source>
</evidence>
<name>A0A2Z4G9Q5_9BACT</name>
<keyword evidence="3" id="KW-1133">Transmembrane helix</keyword>
<feature type="transmembrane region" description="Helical" evidence="3">
    <location>
        <begin position="12"/>
        <end position="33"/>
    </location>
</feature>
<dbReference type="RefSeq" id="WP_111371043.1">
    <property type="nucleotide sequence ID" value="NZ_CP029480.1"/>
</dbReference>
<dbReference type="InterPro" id="IPR050300">
    <property type="entry name" value="GDXG_lipolytic_enzyme"/>
</dbReference>
<keyword evidence="3" id="KW-0472">Membrane</keyword>
<dbReference type="PANTHER" id="PTHR48081:SF30">
    <property type="entry name" value="ACETYL-HYDROLASE LIPR-RELATED"/>
    <property type="match status" value="1"/>
</dbReference>
<protein>
    <recommendedName>
        <fullName evidence="4">BD-FAE-like domain-containing protein</fullName>
    </recommendedName>
</protein>
<keyword evidence="6" id="KW-1185">Reference proteome</keyword>
<evidence type="ECO:0000256" key="3">
    <source>
        <dbReference type="SAM" id="Phobius"/>
    </source>
</evidence>
<sequence length="329" mass="37189">MKNITFKGFFKKTGIGLVLLFMLLALWLVYFFVKNEAPILNGDVIYSQLYKENLDLDIYTPTKRVYEKSPVVLYIHGGAWIGGLKESINNNRFNAAINQLREKGYTVISPNYSVAINGKGAFPDCIIDINQAIKWTAENADSLKLDLDNFGIFGESAGAHIAMMNAFPTKLSFDSTFYSIKFNYVVDVYGPNDLKGIYRSKLADSLGNIVATLPEYFRDDFDIAKRIFGFDPKADSIKADSVMRLYSPYRYLTKHSPPILMIHGDADQVVPITQSLSLKKLLDSLKVENEIHVLEKVNHGFIDAQQAQMDSTQTWIVDFILSKYKAVEK</sequence>
<accession>A0A2Z4G9Q5</accession>
<dbReference type="GO" id="GO:0004806">
    <property type="term" value="F:triacylglycerol lipase activity"/>
    <property type="evidence" value="ECO:0007669"/>
    <property type="project" value="TreeGrafter"/>
</dbReference>
<dbReference type="AlphaFoldDB" id="A0A2Z4G9Q5"/>
<keyword evidence="3" id="KW-0812">Transmembrane</keyword>
<gene>
    <name evidence="5" type="ORF">DJ013_07065</name>
</gene>
<evidence type="ECO:0000313" key="6">
    <source>
        <dbReference type="Proteomes" id="UP000249873"/>
    </source>
</evidence>
<reference evidence="5 6" key="1">
    <citation type="submission" date="2018-05" db="EMBL/GenBank/DDBJ databases">
        <title>Complete genome sequence of Arcticibacterium luteifluviistationis SM1504T, a cytophagaceae bacterium isolated from Arctic surface seawater.</title>
        <authorList>
            <person name="Li Y."/>
            <person name="Qin Q.-L."/>
        </authorList>
    </citation>
    <scope>NUCLEOTIDE SEQUENCE [LARGE SCALE GENOMIC DNA]</scope>
    <source>
        <strain evidence="5 6">SM1504</strain>
    </source>
</reference>
<feature type="domain" description="BD-FAE-like" evidence="4">
    <location>
        <begin position="56"/>
        <end position="281"/>
    </location>
</feature>
<dbReference type="InterPro" id="IPR049492">
    <property type="entry name" value="BD-FAE-like_dom"/>
</dbReference>
<dbReference type="InterPro" id="IPR029058">
    <property type="entry name" value="AB_hydrolase_fold"/>
</dbReference>
<evidence type="ECO:0000259" key="4">
    <source>
        <dbReference type="Pfam" id="PF20434"/>
    </source>
</evidence>
<proteinExistence type="inferred from homology"/>
<evidence type="ECO:0000256" key="2">
    <source>
        <dbReference type="ARBA" id="ARBA00022801"/>
    </source>
</evidence>
<dbReference type="Proteomes" id="UP000249873">
    <property type="component" value="Chromosome"/>
</dbReference>
<dbReference type="Pfam" id="PF20434">
    <property type="entry name" value="BD-FAE"/>
    <property type="match status" value="1"/>
</dbReference>
<dbReference type="KEGG" id="als:DJ013_07065"/>
<dbReference type="SUPFAM" id="SSF53474">
    <property type="entry name" value="alpha/beta-Hydrolases"/>
    <property type="match status" value="1"/>
</dbReference>
<dbReference type="EMBL" id="CP029480">
    <property type="protein sequence ID" value="AWV97941.1"/>
    <property type="molecule type" value="Genomic_DNA"/>
</dbReference>
<organism evidence="5 6">
    <name type="scientific">Arcticibacterium luteifluviistationis</name>
    <dbReference type="NCBI Taxonomy" id="1784714"/>
    <lineage>
        <taxon>Bacteria</taxon>
        <taxon>Pseudomonadati</taxon>
        <taxon>Bacteroidota</taxon>
        <taxon>Cytophagia</taxon>
        <taxon>Cytophagales</taxon>
        <taxon>Leadbetterellaceae</taxon>
        <taxon>Arcticibacterium</taxon>
    </lineage>
</organism>
<evidence type="ECO:0000256" key="1">
    <source>
        <dbReference type="ARBA" id="ARBA00010515"/>
    </source>
</evidence>
<comment type="similarity">
    <text evidence="1">Belongs to the 'GDXG' lipolytic enzyme family.</text>
</comment>
<dbReference type="Gene3D" id="3.40.50.1820">
    <property type="entry name" value="alpha/beta hydrolase"/>
    <property type="match status" value="1"/>
</dbReference>